<feature type="domain" description="DUF7834" evidence="2">
    <location>
        <begin position="204"/>
        <end position="422"/>
    </location>
</feature>
<comment type="caution">
    <text evidence="3">The sequence shown here is derived from an EMBL/GenBank/DDBJ whole genome shotgun (WGS) entry which is preliminary data.</text>
</comment>
<dbReference type="RefSeq" id="WP_072678469.1">
    <property type="nucleotide sequence ID" value="NZ_MPKY01000004.1"/>
</dbReference>
<evidence type="ECO:0000259" key="2">
    <source>
        <dbReference type="Pfam" id="PF25202"/>
    </source>
</evidence>
<evidence type="ECO:0000259" key="1">
    <source>
        <dbReference type="Pfam" id="PF03235"/>
    </source>
</evidence>
<dbReference type="Pfam" id="PF25202">
    <property type="entry name" value="DUF7834"/>
    <property type="match status" value="1"/>
</dbReference>
<feature type="domain" description="GmrSD restriction endonucleases N-terminal" evidence="1">
    <location>
        <begin position="41"/>
        <end position="195"/>
    </location>
</feature>
<reference evidence="3" key="1">
    <citation type="submission" date="2016-11" db="EMBL/GenBank/DDBJ databases">
        <title>Draft Genome Sequence of Marinobacter hydrocarbonoclasticus strain STW2, a polyaromatic aromatic hydrocarbon degrading and denitrifying bacterium from rhizosphere of Seagrass Enhalus acodoides.</title>
        <authorList>
            <person name="Ling J."/>
            <person name="Dong J."/>
        </authorList>
    </citation>
    <scope>NUCLEOTIDE SEQUENCE [LARGE SCALE GENOMIC DNA]</scope>
    <source>
        <strain evidence="3">STW2</strain>
    </source>
</reference>
<keyword evidence="4" id="KW-1185">Reference proteome</keyword>
<dbReference type="InterPro" id="IPR057156">
    <property type="entry name" value="DUF7834"/>
</dbReference>
<evidence type="ECO:0000313" key="3">
    <source>
        <dbReference type="EMBL" id="OJS97973.1"/>
    </source>
</evidence>
<dbReference type="InterPro" id="IPR004919">
    <property type="entry name" value="GmrSD_N"/>
</dbReference>
<protein>
    <submittedName>
        <fullName evidence="3">Uncharacterized protein</fullName>
    </submittedName>
</protein>
<dbReference type="AlphaFoldDB" id="A0A1M2URI3"/>
<dbReference type="PANTHER" id="PTHR35149:SF2">
    <property type="entry name" value="DUF262 DOMAIN-CONTAINING PROTEIN"/>
    <property type="match status" value="1"/>
</dbReference>
<gene>
    <name evidence="3" type="ORF">BEE62_16780</name>
</gene>
<accession>A0A1M2URI3</accession>
<dbReference type="Proteomes" id="UP000183986">
    <property type="component" value="Unassembled WGS sequence"/>
</dbReference>
<evidence type="ECO:0000313" key="4">
    <source>
        <dbReference type="Proteomes" id="UP000183986"/>
    </source>
</evidence>
<dbReference type="Pfam" id="PF03235">
    <property type="entry name" value="GmrSD_N"/>
    <property type="match status" value="1"/>
</dbReference>
<proteinExistence type="predicted"/>
<dbReference type="EMBL" id="MPKY01000004">
    <property type="protein sequence ID" value="OJS97973.1"/>
    <property type="molecule type" value="Genomic_DNA"/>
</dbReference>
<name>A0A1M2URI3_MARNT</name>
<organism evidence="3 4">
    <name type="scientific">Marinobacter nauticus</name>
    <name type="common">Marinobacter hydrocarbonoclasticus</name>
    <name type="synonym">Marinobacter aquaeolei</name>
    <dbReference type="NCBI Taxonomy" id="2743"/>
    <lineage>
        <taxon>Bacteria</taxon>
        <taxon>Pseudomonadati</taxon>
        <taxon>Pseudomonadota</taxon>
        <taxon>Gammaproteobacteria</taxon>
        <taxon>Pseudomonadales</taxon>
        <taxon>Marinobacteraceae</taxon>
        <taxon>Marinobacter</taxon>
    </lineage>
</organism>
<sequence>MTVQVATCSAARLFSGCLFPGHSPASDAIVTSDGATVAGELTIPEYQRPYCWQDKQLHGLLLDIESHLARKTDGDIELPYYLGSLILHQENGKLNIIDGQQRITTLALMACLLDPGLPLVEGLVYEHPISQQQIKHNLQWLRDRLERVRHWIDFNQLQFTLVITQSEDDAYRFFETQNTGGVRLGGPDIIKAHHLRAVETLHQPQFARQWEAMGSLDSTVSALLKGRYWMSVNPRELPPHNQKKRVRDCIVAELAQDTGEGDDIAYGRIRRQTGLAGEVSQQAEQQGYEVRQPLNAGINSIRYLAYFQGLHKRYWQQPDLPHLRSYQQFVEWLKDLDGCGYLEKLYEACLLLYISQFGENQLERAALKLFRVVYSRRVSNQKSVRENSIPKFIKEQPVLDWIAASYTPEQCFAFLDAFELTVDPSNLGTNSVKQRFVEAVSKKFDLGLEAGEYEKGFAPALNRKIAGVQR</sequence>
<dbReference type="PANTHER" id="PTHR35149">
    <property type="entry name" value="SLL5132 PROTEIN"/>
    <property type="match status" value="1"/>
</dbReference>